<dbReference type="InterPro" id="IPR006683">
    <property type="entry name" value="Thioestr_dom"/>
</dbReference>
<keyword evidence="4" id="KW-1185">Reference proteome</keyword>
<evidence type="ECO:0000313" key="3">
    <source>
        <dbReference type="EMBL" id="TDK28134.1"/>
    </source>
</evidence>
<dbReference type="PANTHER" id="PTHR43240:SF1">
    <property type="entry name" value="BLR5584 PROTEIN"/>
    <property type="match status" value="1"/>
</dbReference>
<accession>A0A4V3AMU2</accession>
<dbReference type="CDD" id="cd03443">
    <property type="entry name" value="PaaI_thioesterase"/>
    <property type="match status" value="1"/>
</dbReference>
<keyword evidence="1" id="KW-0378">Hydrolase</keyword>
<sequence length="179" mass="18424">MDDIRTVSTSWTDPRTALPSLTALGGLEYLTRVMEGSLPAPPMAAVLGFEILEVQPGLAVFTYRPQEAHLNPLGVIHGGLACTLLDTALGCAAHTTLPAGTSYTSIEIDVKYFRSMAPGDAPVTATARVMKAGRRVIFAQGEITNSAGDALAAATSSFLVTAPGRPGGPAAPERSGTTG</sequence>
<reference evidence="3 4" key="1">
    <citation type="submission" date="2019-03" db="EMBL/GenBank/DDBJ databases">
        <title>Arthrobacter sp. nov., an bacterium isolated from biocrust in Mu Us Desert.</title>
        <authorList>
            <person name="Lixiong L."/>
        </authorList>
    </citation>
    <scope>NUCLEOTIDE SEQUENCE [LARGE SCALE GENOMIC DNA]</scope>
    <source>
        <strain evidence="3 4">SLN-3</strain>
    </source>
</reference>
<organism evidence="3 4">
    <name type="scientific">Arthrobacter crusticola</name>
    <dbReference type="NCBI Taxonomy" id="2547960"/>
    <lineage>
        <taxon>Bacteria</taxon>
        <taxon>Bacillati</taxon>
        <taxon>Actinomycetota</taxon>
        <taxon>Actinomycetes</taxon>
        <taxon>Micrococcales</taxon>
        <taxon>Micrococcaceae</taxon>
        <taxon>Arthrobacter</taxon>
    </lineage>
</organism>
<protein>
    <submittedName>
        <fullName evidence="3">PaaI family thioesterase</fullName>
    </submittedName>
</protein>
<dbReference type="NCBIfam" id="TIGR00369">
    <property type="entry name" value="unchar_dom_1"/>
    <property type="match status" value="1"/>
</dbReference>
<comment type="caution">
    <text evidence="3">The sequence shown here is derived from an EMBL/GenBank/DDBJ whole genome shotgun (WGS) entry which is preliminary data.</text>
</comment>
<dbReference type="EMBL" id="SMTK01000001">
    <property type="protein sequence ID" value="TDK28134.1"/>
    <property type="molecule type" value="Genomic_DNA"/>
</dbReference>
<evidence type="ECO:0000259" key="2">
    <source>
        <dbReference type="Pfam" id="PF03061"/>
    </source>
</evidence>
<dbReference type="PANTHER" id="PTHR43240">
    <property type="entry name" value="1,4-DIHYDROXY-2-NAPHTHOYL-COA THIOESTERASE 1"/>
    <property type="match status" value="1"/>
</dbReference>
<dbReference type="Proteomes" id="UP000295411">
    <property type="component" value="Unassembled WGS sequence"/>
</dbReference>
<feature type="domain" description="Thioesterase" evidence="2">
    <location>
        <begin position="74"/>
        <end position="148"/>
    </location>
</feature>
<name>A0A4V3AMU2_9MICC</name>
<dbReference type="RefSeq" id="WP_133402542.1">
    <property type="nucleotide sequence ID" value="NZ_SMTK01000001.1"/>
</dbReference>
<dbReference type="GO" id="GO:0061522">
    <property type="term" value="F:1,4-dihydroxy-2-naphthoyl-CoA thioesterase activity"/>
    <property type="evidence" value="ECO:0007669"/>
    <property type="project" value="TreeGrafter"/>
</dbReference>
<evidence type="ECO:0000313" key="4">
    <source>
        <dbReference type="Proteomes" id="UP000295411"/>
    </source>
</evidence>
<dbReference type="InterPro" id="IPR003736">
    <property type="entry name" value="PAAI_dom"/>
</dbReference>
<dbReference type="InterPro" id="IPR029069">
    <property type="entry name" value="HotDog_dom_sf"/>
</dbReference>
<gene>
    <name evidence="3" type="ORF">E2F48_03295</name>
</gene>
<proteinExistence type="predicted"/>
<dbReference type="Pfam" id="PF03061">
    <property type="entry name" value="4HBT"/>
    <property type="match status" value="1"/>
</dbReference>
<dbReference type="Gene3D" id="3.10.129.10">
    <property type="entry name" value="Hotdog Thioesterase"/>
    <property type="match status" value="1"/>
</dbReference>
<dbReference type="AlphaFoldDB" id="A0A4V3AMU2"/>
<dbReference type="GO" id="GO:0005829">
    <property type="term" value="C:cytosol"/>
    <property type="evidence" value="ECO:0007669"/>
    <property type="project" value="TreeGrafter"/>
</dbReference>
<dbReference type="OrthoDB" id="9813282at2"/>
<dbReference type="SUPFAM" id="SSF54637">
    <property type="entry name" value="Thioesterase/thiol ester dehydrase-isomerase"/>
    <property type="match status" value="1"/>
</dbReference>
<evidence type="ECO:0000256" key="1">
    <source>
        <dbReference type="ARBA" id="ARBA00022801"/>
    </source>
</evidence>